<dbReference type="InterPro" id="IPR036852">
    <property type="entry name" value="Peptidase_S8/S53_dom_sf"/>
</dbReference>
<dbReference type="Gene3D" id="3.50.30.30">
    <property type="match status" value="1"/>
</dbReference>
<sequence>MKAVLSLSLALLSAACVCAHDLASVKRVTNLPSVANRFIVEVAAPADIPGKRALHTPHEALYRSLRARKIGFSVHKEYDAPGIFVGAAVTLKAGGFASLDVANILSTDGVIAIRPIHSYARPIPVSLKGVAPGDAGLPDGQSTHVVTGVSKLHAVGITGKGVKIGILDTGIDYTHPFLGDGFGAGFKVAGGFDLVGDNYTGANDPVPDPDPLDQCAGCAAYSSGWKGIIGANPGNPFNISGVAFDSTIYAYRIFGCTGGVNDDVIVDALLRAYKDGVDIMTLSLGGASAWTEGTGTVVASRIAHAGKIVTIAAGNAGSSGSWFTSGPGNGIDVISVASSDNTVLPLQSLRVVGAAHDPITYYATFALPINGTLPLYATSNDTTVVDDACDPLPASTPDLSKSVVLIRRGTCTFVTKLANAAAFGAKVFLIYDNGNGFSAIAVGDFQAVLIQAEDGVFLAEQLAAGVPLSVTFPQSGGSVQFPAPSGGLVSTFTSYGPTHDFYFKPAITAPGGNILSTLPLTQGSWGLASGTSMSTPFLAGSSALLLSVKGKSAAVARTARTLFESTAQPISSSHTDGDPFQTVTQQGAGLIQVYDALFGTTKLSPAELILNDTAHFAGRQRFTVKNTGKTIKTYTLSHVPAGTAVTVNPGTIFPALGPVPLSTQYATVKFNKGKFTLFPGQSQTVVATITPPTGVDATTFPVYSGFIFATSGTETVHATYLGLAAALKNKQVIDNTDAIFGVALPVVLDTSGAVQAAPTNYTFVGADAPVVLWRQAFGTAAFRLDLVPANTPLTGTLNKRAPEISFASAHKGGSFAKVPILGNLLEIDYLPRNDEAFTDCTMKADSLDNTVQLSNTFANGTVIPNGEYKVLLRALRVTGDPTNEADYESWLTPVIGVVA</sequence>
<feature type="chain" id="PRO_5041963999" evidence="9">
    <location>
        <begin position="20"/>
        <end position="899"/>
    </location>
</feature>
<dbReference type="Pfam" id="PF06280">
    <property type="entry name" value="fn3_5"/>
    <property type="match status" value="1"/>
</dbReference>
<dbReference type="GO" id="GO:0004252">
    <property type="term" value="F:serine-type endopeptidase activity"/>
    <property type="evidence" value="ECO:0007669"/>
    <property type="project" value="InterPro"/>
</dbReference>
<evidence type="ECO:0000259" key="10">
    <source>
        <dbReference type="Pfam" id="PF00082"/>
    </source>
</evidence>
<keyword evidence="14" id="KW-1185">Reference proteome</keyword>
<evidence type="ECO:0000256" key="1">
    <source>
        <dbReference type="ARBA" id="ARBA00011073"/>
    </source>
</evidence>
<comment type="caution">
    <text evidence="8">Lacks conserved residue(s) required for the propagation of feature annotation.</text>
</comment>
<evidence type="ECO:0000256" key="7">
    <source>
        <dbReference type="ARBA" id="ARBA00022825"/>
    </source>
</evidence>
<dbReference type="InterPro" id="IPR015500">
    <property type="entry name" value="Peptidase_S8_subtilisin-rel"/>
</dbReference>
<feature type="domain" description="Peptidase S8/S53" evidence="10">
    <location>
        <begin position="159"/>
        <end position="589"/>
    </location>
</feature>
<dbReference type="InterPro" id="IPR046450">
    <property type="entry name" value="PA_dom_sf"/>
</dbReference>
<keyword evidence="6" id="KW-0378">Hydrolase</keyword>
<evidence type="ECO:0000256" key="6">
    <source>
        <dbReference type="ARBA" id="ARBA00022801"/>
    </source>
</evidence>
<protein>
    <submittedName>
        <fullName evidence="13">Subtilisin-like protease</fullName>
    </submittedName>
</protein>
<evidence type="ECO:0000259" key="11">
    <source>
        <dbReference type="Pfam" id="PF02225"/>
    </source>
</evidence>
<dbReference type="PANTHER" id="PTHR43806">
    <property type="entry name" value="PEPTIDASE S8"/>
    <property type="match status" value="1"/>
</dbReference>
<keyword evidence="7" id="KW-0720">Serine protease</keyword>
<proteinExistence type="inferred from homology"/>
<keyword evidence="5 9" id="KW-0732">Signal</keyword>
<dbReference type="PROSITE" id="PS51892">
    <property type="entry name" value="SUBTILASE"/>
    <property type="match status" value="1"/>
</dbReference>
<dbReference type="GO" id="GO:0006508">
    <property type="term" value="P:proteolysis"/>
    <property type="evidence" value="ECO:0007669"/>
    <property type="project" value="UniProtKB-KW"/>
</dbReference>
<dbReference type="PANTHER" id="PTHR43806:SF66">
    <property type="entry name" value="SERIN ENDOPEPTIDASE"/>
    <property type="match status" value="1"/>
</dbReference>
<evidence type="ECO:0000256" key="4">
    <source>
        <dbReference type="ARBA" id="ARBA00022670"/>
    </source>
</evidence>
<dbReference type="PROSITE" id="PS51257">
    <property type="entry name" value="PROKAR_LIPOPROTEIN"/>
    <property type="match status" value="1"/>
</dbReference>
<dbReference type="SUPFAM" id="SSF52743">
    <property type="entry name" value="Subtilisin-like"/>
    <property type="match status" value="1"/>
</dbReference>
<dbReference type="CDD" id="cd07489">
    <property type="entry name" value="Peptidases_S8_5"/>
    <property type="match status" value="1"/>
</dbReference>
<dbReference type="GO" id="GO:0005615">
    <property type="term" value="C:extracellular space"/>
    <property type="evidence" value="ECO:0007669"/>
    <property type="project" value="TreeGrafter"/>
</dbReference>
<dbReference type="InterPro" id="IPR010435">
    <property type="entry name" value="C5a/SBT2-like_Fn3"/>
</dbReference>
<evidence type="ECO:0000256" key="9">
    <source>
        <dbReference type="SAM" id="SignalP"/>
    </source>
</evidence>
<keyword evidence="3" id="KW-0964">Secreted</keyword>
<dbReference type="InterPro" id="IPR000209">
    <property type="entry name" value="Peptidase_S8/S53_dom"/>
</dbReference>
<reference evidence="13" key="1">
    <citation type="submission" date="2023-03" db="EMBL/GenBank/DDBJ databases">
        <title>Massive genome expansion in bonnet fungi (Mycena s.s.) driven by repeated elements and novel gene families across ecological guilds.</title>
        <authorList>
            <consortium name="Lawrence Berkeley National Laboratory"/>
            <person name="Harder C.B."/>
            <person name="Miyauchi S."/>
            <person name="Viragh M."/>
            <person name="Kuo A."/>
            <person name="Thoen E."/>
            <person name="Andreopoulos B."/>
            <person name="Lu D."/>
            <person name="Skrede I."/>
            <person name="Drula E."/>
            <person name="Henrissat B."/>
            <person name="Morin E."/>
            <person name="Kohler A."/>
            <person name="Barry K."/>
            <person name="LaButti K."/>
            <person name="Morin E."/>
            <person name="Salamov A."/>
            <person name="Lipzen A."/>
            <person name="Mereny Z."/>
            <person name="Hegedus B."/>
            <person name="Baldrian P."/>
            <person name="Stursova M."/>
            <person name="Weitz H."/>
            <person name="Taylor A."/>
            <person name="Grigoriev I.V."/>
            <person name="Nagy L.G."/>
            <person name="Martin F."/>
            <person name="Kauserud H."/>
        </authorList>
    </citation>
    <scope>NUCLEOTIDE SEQUENCE</scope>
    <source>
        <strain evidence="13">CBHHK173m</strain>
    </source>
</reference>
<keyword evidence="4 13" id="KW-0645">Protease</keyword>
<evidence type="ECO:0000256" key="8">
    <source>
        <dbReference type="PROSITE-ProRule" id="PRU01240"/>
    </source>
</evidence>
<dbReference type="PRINTS" id="PR00723">
    <property type="entry name" value="SUBTILISIN"/>
</dbReference>
<name>A0AAD6UBF6_9AGAR</name>
<evidence type="ECO:0000313" key="14">
    <source>
        <dbReference type="Proteomes" id="UP001222325"/>
    </source>
</evidence>
<dbReference type="PROSITE" id="PS00136">
    <property type="entry name" value="SUBTILASE_ASP"/>
    <property type="match status" value="1"/>
</dbReference>
<feature type="domain" description="PA" evidence="11">
    <location>
        <begin position="384"/>
        <end position="455"/>
    </location>
</feature>
<comment type="similarity">
    <text evidence="1 8">Belongs to the peptidase S8 family.</text>
</comment>
<feature type="signal peptide" evidence="9">
    <location>
        <begin position="1"/>
        <end position="19"/>
    </location>
</feature>
<feature type="domain" description="C5a peptidase/Subtilisin-like protease SBT2-like Fn3-like" evidence="12">
    <location>
        <begin position="610"/>
        <end position="712"/>
    </location>
</feature>
<organism evidence="13 14">
    <name type="scientific">Mycena belliarum</name>
    <dbReference type="NCBI Taxonomy" id="1033014"/>
    <lineage>
        <taxon>Eukaryota</taxon>
        <taxon>Fungi</taxon>
        <taxon>Dikarya</taxon>
        <taxon>Basidiomycota</taxon>
        <taxon>Agaricomycotina</taxon>
        <taxon>Agaricomycetes</taxon>
        <taxon>Agaricomycetidae</taxon>
        <taxon>Agaricales</taxon>
        <taxon>Marasmiineae</taxon>
        <taxon>Mycenaceae</taxon>
        <taxon>Mycena</taxon>
    </lineage>
</organism>
<evidence type="ECO:0000256" key="3">
    <source>
        <dbReference type="ARBA" id="ARBA00022525"/>
    </source>
</evidence>
<dbReference type="InterPro" id="IPR023827">
    <property type="entry name" value="Peptidase_S8_Asp-AS"/>
</dbReference>
<comment type="caution">
    <text evidence="13">The sequence shown here is derived from an EMBL/GenBank/DDBJ whole genome shotgun (WGS) entry which is preliminary data.</text>
</comment>
<dbReference type="InterPro" id="IPR003137">
    <property type="entry name" value="PA_domain"/>
</dbReference>
<gene>
    <name evidence="13" type="ORF">B0H15DRAFT_773586</name>
</gene>
<dbReference type="Pfam" id="PF00082">
    <property type="entry name" value="Peptidase_S8"/>
    <property type="match status" value="1"/>
</dbReference>
<dbReference type="AlphaFoldDB" id="A0AAD6UBF6"/>
<keyword evidence="2" id="KW-0134">Cell wall</keyword>
<dbReference type="CDD" id="cd02124">
    <property type="entry name" value="PA_PoS1_like"/>
    <property type="match status" value="1"/>
</dbReference>
<evidence type="ECO:0000256" key="2">
    <source>
        <dbReference type="ARBA" id="ARBA00022512"/>
    </source>
</evidence>
<dbReference type="InterPro" id="IPR050131">
    <property type="entry name" value="Peptidase_S8_subtilisin-like"/>
</dbReference>
<dbReference type="Gene3D" id="3.40.50.200">
    <property type="entry name" value="Peptidase S8/S53 domain"/>
    <property type="match status" value="1"/>
</dbReference>
<evidence type="ECO:0000313" key="13">
    <source>
        <dbReference type="EMBL" id="KAJ7097194.1"/>
    </source>
</evidence>
<dbReference type="EMBL" id="JARJCN010000010">
    <property type="protein sequence ID" value="KAJ7097194.1"/>
    <property type="molecule type" value="Genomic_DNA"/>
</dbReference>
<dbReference type="GO" id="GO:0016020">
    <property type="term" value="C:membrane"/>
    <property type="evidence" value="ECO:0007669"/>
    <property type="project" value="InterPro"/>
</dbReference>
<dbReference type="SUPFAM" id="SSF52025">
    <property type="entry name" value="PA domain"/>
    <property type="match status" value="1"/>
</dbReference>
<dbReference type="InterPro" id="IPR034187">
    <property type="entry name" value="Peptidases_S8_5"/>
</dbReference>
<dbReference type="Pfam" id="PF02225">
    <property type="entry name" value="PA"/>
    <property type="match status" value="1"/>
</dbReference>
<dbReference type="Proteomes" id="UP001222325">
    <property type="component" value="Unassembled WGS sequence"/>
</dbReference>
<evidence type="ECO:0000259" key="12">
    <source>
        <dbReference type="Pfam" id="PF06280"/>
    </source>
</evidence>
<evidence type="ECO:0000256" key="5">
    <source>
        <dbReference type="ARBA" id="ARBA00022729"/>
    </source>
</evidence>
<accession>A0AAD6UBF6</accession>